<dbReference type="AlphaFoldDB" id="A0A317SIA8"/>
<reference evidence="1 2" key="1">
    <citation type="submission" date="2018-03" db="EMBL/GenBank/DDBJ databases">
        <title>Genomes of Pezizomycetes fungi and the evolution of truffles.</title>
        <authorList>
            <person name="Murat C."/>
            <person name="Payen T."/>
            <person name="Noel B."/>
            <person name="Kuo A."/>
            <person name="Martin F.M."/>
        </authorList>
    </citation>
    <scope>NUCLEOTIDE SEQUENCE [LARGE SCALE GENOMIC DNA]</scope>
    <source>
        <strain evidence="1">091103-1</strain>
    </source>
</reference>
<comment type="caution">
    <text evidence="1">The sequence shown here is derived from an EMBL/GenBank/DDBJ whole genome shotgun (WGS) entry which is preliminary data.</text>
</comment>
<gene>
    <name evidence="1" type="ORF">C7212DRAFT_346201</name>
</gene>
<sequence>MDPGFNDIVIESGDVRIRSGFNSTQLCSIDGNPPAAPFHLQSFLGGEQGTVHDSMEVSCAARTECMKAVEEGPFQSVQDLLGATCIAHMFGLVIFAWHDIHQGLNIAYAMMSRSDNLPPWQYEVPYIPDWWYPDHIMTCLLGQWKSSLDDRPIPQYTLTWHLMMT</sequence>
<proteinExistence type="predicted"/>
<dbReference type="EMBL" id="PYWC01000067">
    <property type="protein sequence ID" value="PWW74093.1"/>
    <property type="molecule type" value="Genomic_DNA"/>
</dbReference>
<keyword evidence="2" id="KW-1185">Reference proteome</keyword>
<dbReference type="Proteomes" id="UP000246991">
    <property type="component" value="Unassembled WGS sequence"/>
</dbReference>
<evidence type="ECO:0000313" key="1">
    <source>
        <dbReference type="EMBL" id="PWW74093.1"/>
    </source>
</evidence>
<accession>A0A317SIA8</accession>
<organism evidence="1 2">
    <name type="scientific">Tuber magnatum</name>
    <name type="common">white Piedmont truffle</name>
    <dbReference type="NCBI Taxonomy" id="42249"/>
    <lineage>
        <taxon>Eukaryota</taxon>
        <taxon>Fungi</taxon>
        <taxon>Dikarya</taxon>
        <taxon>Ascomycota</taxon>
        <taxon>Pezizomycotina</taxon>
        <taxon>Pezizomycetes</taxon>
        <taxon>Pezizales</taxon>
        <taxon>Tuberaceae</taxon>
        <taxon>Tuber</taxon>
    </lineage>
</organism>
<name>A0A317SIA8_9PEZI</name>
<evidence type="ECO:0000313" key="2">
    <source>
        <dbReference type="Proteomes" id="UP000246991"/>
    </source>
</evidence>
<protein>
    <submittedName>
        <fullName evidence="1">Uncharacterized protein</fullName>
    </submittedName>
</protein>